<evidence type="ECO:0000313" key="2">
    <source>
        <dbReference type="EMBL" id="WNY25955.1"/>
    </source>
</evidence>
<evidence type="ECO:0000313" key="3">
    <source>
        <dbReference type="Proteomes" id="UP001303587"/>
    </source>
</evidence>
<dbReference type="Proteomes" id="UP001303587">
    <property type="component" value="Chromosome"/>
</dbReference>
<proteinExistence type="predicted"/>
<organism evidence="2 3">
    <name type="scientific">Methanolapillus millepedarum</name>
    <dbReference type="NCBI Taxonomy" id="3028296"/>
    <lineage>
        <taxon>Archaea</taxon>
        <taxon>Methanobacteriati</taxon>
        <taxon>Methanobacteriota</taxon>
        <taxon>Stenosarchaea group</taxon>
        <taxon>Methanomicrobia</taxon>
        <taxon>Methanosarcinales</taxon>
        <taxon>Methanosarcinaceae</taxon>
        <taxon>Methanolapillus</taxon>
    </lineage>
</organism>
<keyword evidence="1" id="KW-0812">Transmembrane</keyword>
<keyword evidence="1" id="KW-1133">Transmembrane helix</keyword>
<keyword evidence="1" id="KW-0472">Membrane</keyword>
<dbReference type="EMBL" id="CP131060">
    <property type="protein sequence ID" value="WNY25955.1"/>
    <property type="molecule type" value="Genomic_DNA"/>
</dbReference>
<evidence type="ECO:0000256" key="1">
    <source>
        <dbReference type="SAM" id="Phobius"/>
    </source>
</evidence>
<gene>
    <name evidence="2" type="ORF">MsAc7_15270</name>
</gene>
<name>A0AA96ZUP1_9EURY</name>
<dbReference type="AlphaFoldDB" id="A0AA96ZUP1"/>
<reference evidence="2 3" key="1">
    <citation type="submission" date="2023-07" db="EMBL/GenBank/DDBJ databases">
        <title>Closed genoem sequence of Methanosarcinaceae archaeon Ac7.</title>
        <authorList>
            <person name="Poehlein A."/>
            <person name="Protasov E."/>
            <person name="Platt K."/>
            <person name="Reeh H."/>
            <person name="Daniel R."/>
            <person name="Brune A."/>
        </authorList>
    </citation>
    <scope>NUCLEOTIDE SEQUENCE [LARGE SCALE GENOMIC DNA]</scope>
    <source>
        <strain evidence="2 3">Ac7</strain>
    </source>
</reference>
<protein>
    <submittedName>
        <fullName evidence="2">Uncharacterized protein</fullName>
    </submittedName>
</protein>
<feature type="transmembrane region" description="Helical" evidence="1">
    <location>
        <begin position="12"/>
        <end position="32"/>
    </location>
</feature>
<sequence length="33" mass="4073">MVIYINFEIIIIFLKVFIWILFVLSGFMIYFII</sequence>
<keyword evidence="3" id="KW-1185">Reference proteome</keyword>
<accession>A0AA96ZUP1</accession>